<reference evidence="4" key="1">
    <citation type="submission" date="2017-09" db="EMBL/GenBank/DDBJ databases">
        <title>Depth-based differentiation of microbial function through sediment-hosted aquifers and enrichment of novel symbionts in the deep terrestrial subsurface.</title>
        <authorList>
            <person name="Probst A.J."/>
            <person name="Ladd B."/>
            <person name="Jarett J.K."/>
            <person name="Geller-Mcgrath D.E."/>
            <person name="Sieber C.M.K."/>
            <person name="Emerson J.B."/>
            <person name="Anantharaman K."/>
            <person name="Thomas B.C."/>
            <person name="Malmstrom R."/>
            <person name="Stieglmeier M."/>
            <person name="Klingl A."/>
            <person name="Woyke T."/>
            <person name="Ryan C.M."/>
            <person name="Banfield J.F."/>
        </authorList>
    </citation>
    <scope>NUCLEOTIDE SEQUENCE [LARGE SCALE GENOMIC DNA]</scope>
</reference>
<comment type="caution">
    <text evidence="3">The sequence shown here is derived from an EMBL/GenBank/DDBJ whole genome shotgun (WGS) entry which is preliminary data.</text>
</comment>
<evidence type="ECO:0000313" key="4">
    <source>
        <dbReference type="Proteomes" id="UP000229966"/>
    </source>
</evidence>
<name>A0A2M7CIH2_9BACT</name>
<dbReference type="Proteomes" id="UP000229966">
    <property type="component" value="Unassembled WGS sequence"/>
</dbReference>
<keyword evidence="2" id="KW-0812">Transmembrane</keyword>
<dbReference type="EMBL" id="PEUM01000040">
    <property type="protein sequence ID" value="PIV25441.1"/>
    <property type="molecule type" value="Genomic_DNA"/>
</dbReference>
<dbReference type="Gene3D" id="4.10.1080.10">
    <property type="entry name" value="TSP type-3 repeat"/>
    <property type="match status" value="1"/>
</dbReference>
<sequence length="307" mass="33743">MSKKIWTRFGIIIVCFLGVVSFFIAIQKGWINIDIGADTKNNTEQEKQQLIGKELSDIIAQSIVIQKDTDGDGDPDIVLIDANNDGVFEKKLEDDVNDGSGDDMHVLDGDDITYKDTDHDGDWDIKIDIDGNVFLDLNENGVWETTIDDMDDNGKIDIVGTDTNENGTFDQVMVDANNDGIPEIMSDKDEDGDFEYGGVEFNESEADFDGDGVFGEKDECPFIYGESENGCSWDAQNDEDNDGSSDATDNDDDGDGILDENDLDDNNNGVPDTEEIDKIGDINSSWELPDLTGSQSEPNEPVMNDAN</sequence>
<proteinExistence type="predicted"/>
<organism evidence="3 4">
    <name type="scientific">Candidatus Berkelbacteria bacterium CG03_land_8_20_14_0_80_40_36</name>
    <dbReference type="NCBI Taxonomy" id="1974509"/>
    <lineage>
        <taxon>Bacteria</taxon>
        <taxon>Candidatus Berkelbacteria</taxon>
    </lineage>
</organism>
<feature type="region of interest" description="Disordered" evidence="1">
    <location>
        <begin position="225"/>
        <end position="307"/>
    </location>
</feature>
<feature type="transmembrane region" description="Helical" evidence="2">
    <location>
        <begin position="6"/>
        <end position="26"/>
    </location>
</feature>
<dbReference type="GO" id="GO:0005509">
    <property type="term" value="F:calcium ion binding"/>
    <property type="evidence" value="ECO:0007669"/>
    <property type="project" value="InterPro"/>
</dbReference>
<evidence type="ECO:0000256" key="2">
    <source>
        <dbReference type="SAM" id="Phobius"/>
    </source>
</evidence>
<feature type="compositionally biased region" description="Polar residues" evidence="1">
    <location>
        <begin position="282"/>
        <end position="298"/>
    </location>
</feature>
<dbReference type="AlphaFoldDB" id="A0A2M7CIH2"/>
<protein>
    <submittedName>
        <fullName evidence="3">Uncharacterized protein</fullName>
    </submittedName>
</protein>
<feature type="compositionally biased region" description="Acidic residues" evidence="1">
    <location>
        <begin position="236"/>
        <end position="265"/>
    </location>
</feature>
<keyword evidence="2" id="KW-0472">Membrane</keyword>
<gene>
    <name evidence="3" type="ORF">COS38_01575</name>
</gene>
<evidence type="ECO:0000313" key="3">
    <source>
        <dbReference type="EMBL" id="PIV25441.1"/>
    </source>
</evidence>
<accession>A0A2M7CIH2</accession>
<evidence type="ECO:0000256" key="1">
    <source>
        <dbReference type="SAM" id="MobiDB-lite"/>
    </source>
</evidence>
<dbReference type="InterPro" id="IPR028974">
    <property type="entry name" value="TSP_type-3_rpt"/>
</dbReference>
<keyword evidence="2" id="KW-1133">Transmembrane helix</keyword>